<dbReference type="InterPro" id="IPR000209">
    <property type="entry name" value="Peptidase_S8/S53_dom"/>
</dbReference>
<dbReference type="InterPro" id="IPR023827">
    <property type="entry name" value="Peptidase_S8_Asp-AS"/>
</dbReference>
<dbReference type="SUPFAM" id="SSF52743">
    <property type="entry name" value="Subtilisin-like"/>
    <property type="match status" value="1"/>
</dbReference>
<dbReference type="InterPro" id="IPR050131">
    <property type="entry name" value="Peptidase_S8_subtilisin-like"/>
</dbReference>
<evidence type="ECO:0000313" key="14">
    <source>
        <dbReference type="Proteomes" id="UP001240447"/>
    </source>
</evidence>
<feature type="domain" description="PA" evidence="12">
    <location>
        <begin position="441"/>
        <end position="531"/>
    </location>
</feature>
<evidence type="ECO:0000256" key="5">
    <source>
        <dbReference type="ARBA" id="ARBA00022801"/>
    </source>
</evidence>
<dbReference type="Proteomes" id="UP001240447">
    <property type="component" value="Unassembled WGS sequence"/>
</dbReference>
<evidence type="ECO:0000256" key="7">
    <source>
        <dbReference type="PROSITE-ProRule" id="PRU01240"/>
    </source>
</evidence>
<keyword evidence="6 7" id="KW-0720">Serine protease</keyword>
<evidence type="ECO:0000256" key="6">
    <source>
        <dbReference type="ARBA" id="ARBA00022825"/>
    </source>
</evidence>
<dbReference type="GO" id="GO:0008233">
    <property type="term" value="F:peptidase activity"/>
    <property type="evidence" value="ECO:0007669"/>
    <property type="project" value="UniProtKB-KW"/>
</dbReference>
<dbReference type="PROSITE" id="PS51892">
    <property type="entry name" value="SUBTILASE"/>
    <property type="match status" value="1"/>
</dbReference>
<feature type="signal peptide" evidence="10">
    <location>
        <begin position="1"/>
        <end position="18"/>
    </location>
</feature>
<dbReference type="InterPro" id="IPR023828">
    <property type="entry name" value="Peptidase_S8_Ser-AS"/>
</dbReference>
<dbReference type="PROSITE" id="PS00136">
    <property type="entry name" value="SUBTILASE_ASP"/>
    <property type="match status" value="1"/>
</dbReference>
<dbReference type="EMBL" id="JAUSQM010000001">
    <property type="protein sequence ID" value="MDP9822516.1"/>
    <property type="molecule type" value="Genomic_DNA"/>
</dbReference>
<evidence type="ECO:0000259" key="11">
    <source>
        <dbReference type="Pfam" id="PF00082"/>
    </source>
</evidence>
<dbReference type="InterPro" id="IPR036852">
    <property type="entry name" value="Peptidase_S8/S53_dom_sf"/>
</dbReference>
<dbReference type="InterPro" id="IPR034213">
    <property type="entry name" value="S8_Vpr-like"/>
</dbReference>
<dbReference type="Gene3D" id="3.40.50.200">
    <property type="entry name" value="Peptidase S8/S53 domain"/>
    <property type="match status" value="2"/>
</dbReference>
<dbReference type="PRINTS" id="PR00723">
    <property type="entry name" value="SUBTILISIN"/>
</dbReference>
<sequence length="1072" mass="109780">MSAVLLGAMSLSVLPSSAAPGDLRPATPGPVAEGKAPGSVALSPTVRARLAGKSGPQSVFVTFRGNGAADAARARNGTRAQERSAARNQRAQVERRADEVVAAARRKDGDARRLFATTNAVPGVAVLADSAALRTIAARSDVLKISPLPRHQVTNASAAQLTRALQTWRNRKNVGDGIKVGIIDTGIDYTHAMFGGVGTIEAFEAVDETAADWRDDLPARAATKIAGGYDFVGNAYNADSDDPDVATPQPDPNPIDCNGHGTHVAGTTGGYGVAADGTTYTGSYANATAAQLDGMRIGPGVAPGTSLYALKVFGCDGSTDVTMAALDWALDPNGDGDFADKLDIVNMSLGSSYSPSDDPLSATVAKLTSHGVLTVASAGNEGDLTSVGGNPGNAPSALSVASSVDALQLRDGLRVDAPSDVTGTVAGQVSQSYPWAGSEPVSGDVVAIPGDNADGCDPLSAEDAATVAGKIAWLEWDDVDATRRCGSAGRANNVTEAGAIGALFTSELDKFGAGIAGNAEIPVFQLTGTATKRLRAAAEAGTLRVTLDPALIGTIKDRSPAITDTISDFTSRGEHGSQGTAGPTVTGPGDTITSAGVGTGNDQLTISGTSMSAPHVAGVAALVKKANPAWSVLRLKAAVMNTATADLWTGPHRTGKRYGPIRVGSGRVDTLRAATTKVLAYSPRADNQASVVFAPVVAGPADATVRRTQRVRIDNFAKKTHVLSLSYEPIVTTPGISYTVTPRTLRVPGGKSATATVTMTVDRAALRHTLDPTMQAEQLDTARSYVSDASGRLLVKSKGNALPLRVPVVGTAKPASATTATAADGQITLSGTGVDQGSGSTAYRSFVAPLELGARSGTLPVCTAVKTSGCLYNQSSRGGDLEYVGAGSDAELVWFGIAARGTWTDLGSWLEASVYTDTDADGEPDFVTFTLSYPGDLTADLPAAYTVDLGSGDIVDIQPLNFNYGDVDTNVFDTDVAVLPVTKAALGIEGPGSAPLSYQVSTFDYVVEAPLDTTPWIDYDAGSPTVGVSGPLFEDVGGTAIDYTLDGDSGKALLLHLHGLPGKRAEVVDLAP</sequence>
<evidence type="ECO:0000256" key="10">
    <source>
        <dbReference type="SAM" id="SignalP"/>
    </source>
</evidence>
<name>A0ABT9NQ16_9ACTN</name>
<keyword evidence="14" id="KW-1185">Reference proteome</keyword>
<evidence type="ECO:0000256" key="2">
    <source>
        <dbReference type="ARBA" id="ARBA00022512"/>
    </source>
</evidence>
<evidence type="ECO:0000313" key="13">
    <source>
        <dbReference type="EMBL" id="MDP9822516.1"/>
    </source>
</evidence>
<dbReference type="PANTHER" id="PTHR43806">
    <property type="entry name" value="PEPTIDASE S8"/>
    <property type="match status" value="1"/>
</dbReference>
<feature type="region of interest" description="Disordered" evidence="9">
    <location>
        <begin position="568"/>
        <end position="589"/>
    </location>
</feature>
<accession>A0ABT9NQ16</accession>
<feature type="active site" description="Charge relay system" evidence="7">
    <location>
        <position position="184"/>
    </location>
</feature>
<dbReference type="InterPro" id="IPR015500">
    <property type="entry name" value="Peptidase_S8_subtilisin-rel"/>
</dbReference>
<feature type="chain" id="PRO_5045211946" evidence="10">
    <location>
        <begin position="19"/>
        <end position="1072"/>
    </location>
</feature>
<feature type="region of interest" description="Disordered" evidence="9">
    <location>
        <begin position="71"/>
        <end position="96"/>
    </location>
</feature>
<dbReference type="RefSeq" id="WP_306825133.1">
    <property type="nucleotide sequence ID" value="NZ_JAUSQM010000001.1"/>
</dbReference>
<comment type="caution">
    <text evidence="13">The sequence shown here is derived from an EMBL/GenBank/DDBJ whole genome shotgun (WGS) entry which is preliminary data.</text>
</comment>
<keyword evidence="2" id="KW-0964">Secreted</keyword>
<reference evidence="13 14" key="1">
    <citation type="submission" date="2023-07" db="EMBL/GenBank/DDBJ databases">
        <title>Sequencing the genomes of 1000 actinobacteria strains.</title>
        <authorList>
            <person name="Klenk H.-P."/>
        </authorList>
    </citation>
    <scope>NUCLEOTIDE SEQUENCE [LARGE SCALE GENOMIC DNA]</scope>
    <source>
        <strain evidence="13 14">GD13</strain>
    </source>
</reference>
<feature type="active site" description="Charge relay system" evidence="7">
    <location>
        <position position="610"/>
    </location>
</feature>
<dbReference type="Pfam" id="PF02225">
    <property type="entry name" value="PA"/>
    <property type="match status" value="1"/>
</dbReference>
<evidence type="ECO:0000256" key="1">
    <source>
        <dbReference type="ARBA" id="ARBA00011073"/>
    </source>
</evidence>
<keyword evidence="3 7" id="KW-0645">Protease</keyword>
<dbReference type="PROSITE" id="PS00138">
    <property type="entry name" value="SUBTILASE_SER"/>
    <property type="match status" value="1"/>
</dbReference>
<feature type="active site" description="Charge relay system" evidence="7">
    <location>
        <position position="260"/>
    </location>
</feature>
<dbReference type="InterPro" id="IPR003137">
    <property type="entry name" value="PA_domain"/>
</dbReference>
<keyword evidence="2" id="KW-0134">Cell wall</keyword>
<dbReference type="GO" id="GO:0006508">
    <property type="term" value="P:proteolysis"/>
    <property type="evidence" value="ECO:0007669"/>
    <property type="project" value="UniProtKB-KW"/>
</dbReference>
<feature type="region of interest" description="Disordered" evidence="9">
    <location>
        <begin position="16"/>
        <end position="40"/>
    </location>
</feature>
<evidence type="ECO:0000256" key="3">
    <source>
        <dbReference type="ARBA" id="ARBA00022670"/>
    </source>
</evidence>
<dbReference type="CDD" id="cd07474">
    <property type="entry name" value="Peptidases_S8_subtilisin_Vpr-like"/>
    <property type="match status" value="1"/>
</dbReference>
<gene>
    <name evidence="13" type="ORF">J2S59_002325</name>
</gene>
<dbReference type="Pfam" id="PF00082">
    <property type="entry name" value="Peptidase_S8"/>
    <property type="match status" value="1"/>
</dbReference>
<evidence type="ECO:0000259" key="12">
    <source>
        <dbReference type="Pfam" id="PF02225"/>
    </source>
</evidence>
<evidence type="ECO:0000256" key="8">
    <source>
        <dbReference type="RuleBase" id="RU003355"/>
    </source>
</evidence>
<evidence type="ECO:0000256" key="9">
    <source>
        <dbReference type="SAM" id="MobiDB-lite"/>
    </source>
</evidence>
<protein>
    <submittedName>
        <fullName evidence="13">Subtilisin family serine protease</fullName>
    </submittedName>
</protein>
<organism evidence="13 14">
    <name type="scientific">Nocardioides massiliensis</name>
    <dbReference type="NCBI Taxonomy" id="1325935"/>
    <lineage>
        <taxon>Bacteria</taxon>
        <taxon>Bacillati</taxon>
        <taxon>Actinomycetota</taxon>
        <taxon>Actinomycetes</taxon>
        <taxon>Propionibacteriales</taxon>
        <taxon>Nocardioidaceae</taxon>
        <taxon>Nocardioides</taxon>
    </lineage>
</organism>
<evidence type="ECO:0000256" key="4">
    <source>
        <dbReference type="ARBA" id="ARBA00022729"/>
    </source>
</evidence>
<dbReference type="PANTHER" id="PTHR43806:SF11">
    <property type="entry name" value="CEREVISIN-RELATED"/>
    <property type="match status" value="1"/>
</dbReference>
<proteinExistence type="inferred from homology"/>
<comment type="similarity">
    <text evidence="1 7 8">Belongs to the peptidase S8 family.</text>
</comment>
<keyword evidence="4 10" id="KW-0732">Signal</keyword>
<keyword evidence="5 7" id="KW-0378">Hydrolase</keyword>
<feature type="domain" description="Peptidase S8/S53" evidence="11">
    <location>
        <begin position="175"/>
        <end position="650"/>
    </location>
</feature>